<dbReference type="SUPFAM" id="SSF53474">
    <property type="entry name" value="alpha/beta-Hydrolases"/>
    <property type="match status" value="1"/>
</dbReference>
<dbReference type="Proteomes" id="UP000256794">
    <property type="component" value="Unassembled WGS sequence"/>
</dbReference>
<evidence type="ECO:0000313" key="2">
    <source>
        <dbReference type="Proteomes" id="UP000256794"/>
    </source>
</evidence>
<evidence type="ECO:0000313" key="1">
    <source>
        <dbReference type="EMBL" id="REG34115.1"/>
    </source>
</evidence>
<keyword evidence="2" id="KW-1185">Reference proteome</keyword>
<sequence length="78" mass="8986">MSGRIWAPNVRLPVFLWQVKDDWLINNPSDGQGAFDALGSTDKELHWIEGTTKHCEDGYHWFGRHPEKALAYLARFMG</sequence>
<gene>
    <name evidence="1" type="ORF">ATH84_103944</name>
</gene>
<proteinExistence type="predicted"/>
<dbReference type="InterPro" id="IPR029058">
    <property type="entry name" value="AB_hydrolase_fold"/>
</dbReference>
<dbReference type="EMBL" id="QUMX01000039">
    <property type="protein sequence ID" value="REG34115.1"/>
    <property type="molecule type" value="Genomic_DNA"/>
</dbReference>
<evidence type="ECO:0008006" key="3">
    <source>
        <dbReference type="Google" id="ProtNLM"/>
    </source>
</evidence>
<dbReference type="RefSeq" id="WP_147307324.1">
    <property type="nucleotide sequence ID" value="NZ_CP035287.1"/>
</dbReference>
<accession>A0AAQ0HE53</accession>
<comment type="caution">
    <text evidence="1">The sequence shown here is derived from an EMBL/GenBank/DDBJ whole genome shotgun (WGS) entry which is preliminary data.</text>
</comment>
<reference evidence="1 2" key="1">
    <citation type="submission" date="2018-08" db="EMBL/GenBank/DDBJ databases">
        <title>Genomic Encyclopedia of Archaeal and Bacterial Type Strains, Phase II (KMG-II): from individual species to whole genera.</title>
        <authorList>
            <person name="Goeker M."/>
        </authorList>
    </citation>
    <scope>NUCLEOTIDE SEQUENCE [LARGE SCALE GENOMIC DNA]</scope>
    <source>
        <strain evidence="1 2">DSM 582</strain>
    </source>
</reference>
<dbReference type="AlphaFoldDB" id="A0AAQ0HE53"/>
<name>A0AAQ0HE53_PARVE</name>
<protein>
    <recommendedName>
        <fullName evidence="3">Alpha/beta hydrolase</fullName>
    </recommendedName>
</protein>
<organism evidence="1 2">
    <name type="scientific">Paracoccus versutus</name>
    <name type="common">Thiobacillus versutus</name>
    <dbReference type="NCBI Taxonomy" id="34007"/>
    <lineage>
        <taxon>Bacteria</taxon>
        <taxon>Pseudomonadati</taxon>
        <taxon>Pseudomonadota</taxon>
        <taxon>Alphaproteobacteria</taxon>
        <taxon>Rhodobacterales</taxon>
        <taxon>Paracoccaceae</taxon>
        <taxon>Paracoccus</taxon>
    </lineage>
</organism>
<dbReference type="Gene3D" id="3.40.50.1820">
    <property type="entry name" value="alpha/beta hydrolase"/>
    <property type="match status" value="1"/>
</dbReference>